<dbReference type="GO" id="GO:0006777">
    <property type="term" value="P:Mo-molybdopterin cofactor biosynthetic process"/>
    <property type="evidence" value="ECO:0007669"/>
    <property type="project" value="UniProtKB-UniRule"/>
</dbReference>
<comment type="caution">
    <text evidence="14">The sequence shown here is derived from an EMBL/GenBank/DDBJ whole genome shotgun (WGS) entry which is preliminary data.</text>
</comment>
<evidence type="ECO:0000256" key="4">
    <source>
        <dbReference type="ARBA" id="ARBA00022723"/>
    </source>
</evidence>
<evidence type="ECO:0000256" key="9">
    <source>
        <dbReference type="ARBA" id="ARBA00023150"/>
    </source>
</evidence>
<name>A0A2T5VBG1_9HYPH</name>
<accession>A0A2T5VBG1</accession>
<dbReference type="Pfam" id="PF06463">
    <property type="entry name" value="Mob_synth_C"/>
    <property type="match status" value="1"/>
</dbReference>
<feature type="binding site" evidence="12">
    <location>
        <position position="113"/>
    </location>
    <ligand>
        <name>GTP</name>
        <dbReference type="ChEBI" id="CHEBI:37565"/>
    </ligand>
</feature>
<dbReference type="InterPro" id="IPR050105">
    <property type="entry name" value="MoCo_biosynth_MoaA/MoaC"/>
</dbReference>
<feature type="binding site" evidence="12">
    <location>
        <position position="37"/>
    </location>
    <ligand>
        <name>[4Fe-4S] cluster</name>
        <dbReference type="ChEBI" id="CHEBI:49883"/>
        <label>1</label>
        <note>4Fe-4S-S-AdoMet</note>
    </ligand>
</feature>
<feature type="binding site" evidence="12">
    <location>
        <position position="43"/>
    </location>
    <ligand>
        <name>S-adenosyl-L-methionine</name>
        <dbReference type="ChEBI" id="CHEBI:59789"/>
    </ligand>
</feature>
<evidence type="ECO:0000256" key="2">
    <source>
        <dbReference type="ARBA" id="ARBA00022485"/>
    </source>
</evidence>
<feature type="binding site" evidence="12">
    <location>
        <position position="173"/>
    </location>
    <ligand>
        <name>GTP</name>
        <dbReference type="ChEBI" id="CHEBI:37565"/>
    </ligand>
</feature>
<dbReference type="GO" id="GO:0061799">
    <property type="term" value="F:cyclic pyranopterin monophosphate synthase activity"/>
    <property type="evidence" value="ECO:0007669"/>
    <property type="project" value="TreeGrafter"/>
</dbReference>
<comment type="similarity">
    <text evidence="12">Belongs to the radical SAM superfamily. MoaA family.</text>
</comment>
<dbReference type="InterPro" id="IPR006638">
    <property type="entry name" value="Elp3/MiaA/NifB-like_rSAM"/>
</dbReference>
<comment type="cofactor">
    <cofactor evidence="12">
        <name>[4Fe-4S] cluster</name>
        <dbReference type="ChEBI" id="CHEBI:49883"/>
    </cofactor>
    <text evidence="12">Binds 2 [4Fe-4S] clusters. Binds 1 [4Fe-4S] cluster coordinated with 3 cysteines and an exchangeable S-adenosyl-L-methionine and 1 [4Fe-4S] cluster coordinated with 3 cysteines and the GTP-derived substrate.</text>
</comment>
<feature type="binding site" evidence="12">
    <location>
        <position position="207"/>
    </location>
    <ligand>
        <name>S-adenosyl-L-methionine</name>
        <dbReference type="ChEBI" id="CHEBI:59789"/>
    </ligand>
</feature>
<dbReference type="PROSITE" id="PS51918">
    <property type="entry name" value="RADICAL_SAM"/>
    <property type="match status" value="1"/>
</dbReference>
<dbReference type="SFLD" id="SFLDG01386">
    <property type="entry name" value="main_SPASM_domain-containing"/>
    <property type="match status" value="1"/>
</dbReference>
<dbReference type="GO" id="GO:0046872">
    <property type="term" value="F:metal ion binding"/>
    <property type="evidence" value="ECO:0007669"/>
    <property type="project" value="UniProtKB-KW"/>
</dbReference>
<dbReference type="SMART" id="SM00729">
    <property type="entry name" value="Elp3"/>
    <property type="match status" value="1"/>
</dbReference>
<keyword evidence="10 12" id="KW-0456">Lyase</keyword>
<dbReference type="HAMAP" id="MF_01225_B">
    <property type="entry name" value="MoaA_B"/>
    <property type="match status" value="1"/>
</dbReference>
<dbReference type="SFLD" id="SFLDG01383">
    <property type="entry name" value="cyclic_pyranopterin_phosphate"/>
    <property type="match status" value="1"/>
</dbReference>
<sequence>MSQDPASVLPAVPQGPLLTDSFGRTMSYLRLSVTDRCDLRCVYCMAEHMCFVSHRDLLTLEELYRLSAVFMRHGVRKIRITGGEPLVRKNIMCLFEMLSRHIKSGELDELVLTTNGTQLPRFAGKLHELGLRRINVSLDSLDPERYRTLTRGGDVRKALAGLDAAQEAGLKIKLNSVAMRGEFEREVDHLIDFAHGRGMDLTLIEEMPLGDVHHDRAKSFLPLDKVRKDLESRWTLVPIEDKTGGPARYVRIEETGGRLGLITPLSCDFCASCNRLRVSCTGELFTCLGKDSSVSLREALRGSSGDEQVETQIFDAVAHKPECHNLSVAAEAVSGIGRHMSVLGG</sequence>
<feature type="binding site" evidence="12">
    <location>
        <position position="44"/>
    </location>
    <ligand>
        <name>[4Fe-4S] cluster</name>
        <dbReference type="ChEBI" id="CHEBI:49883"/>
        <label>1</label>
        <note>4Fe-4S-S-AdoMet</note>
    </ligand>
</feature>
<feature type="binding site" evidence="12">
    <location>
        <position position="287"/>
    </location>
    <ligand>
        <name>[4Fe-4S] cluster</name>
        <dbReference type="ChEBI" id="CHEBI:49883"/>
        <label>2</label>
        <note>4Fe-4S-substrate</note>
    </ligand>
</feature>
<feature type="binding site" evidence="12">
    <location>
        <position position="79"/>
    </location>
    <ligand>
        <name>GTP</name>
        <dbReference type="ChEBI" id="CHEBI:37565"/>
    </ligand>
</feature>
<comment type="catalytic activity">
    <reaction evidence="11 12">
        <text>GTP + AH2 + S-adenosyl-L-methionine = (8S)-3',8-cyclo-7,8-dihydroguanosine 5'-triphosphate + 5'-deoxyadenosine + L-methionine + A + H(+)</text>
        <dbReference type="Rhea" id="RHEA:49576"/>
        <dbReference type="ChEBI" id="CHEBI:13193"/>
        <dbReference type="ChEBI" id="CHEBI:15378"/>
        <dbReference type="ChEBI" id="CHEBI:17319"/>
        <dbReference type="ChEBI" id="CHEBI:17499"/>
        <dbReference type="ChEBI" id="CHEBI:37565"/>
        <dbReference type="ChEBI" id="CHEBI:57844"/>
        <dbReference type="ChEBI" id="CHEBI:59789"/>
        <dbReference type="ChEBI" id="CHEBI:131766"/>
        <dbReference type="EC" id="4.1.99.22"/>
    </reaction>
</comment>
<evidence type="ECO:0000256" key="11">
    <source>
        <dbReference type="ARBA" id="ARBA00048697"/>
    </source>
</evidence>
<evidence type="ECO:0000256" key="10">
    <source>
        <dbReference type="ARBA" id="ARBA00023239"/>
    </source>
</evidence>
<dbReference type="Pfam" id="PF04055">
    <property type="entry name" value="Radical_SAM"/>
    <property type="match status" value="1"/>
</dbReference>
<feature type="binding site" evidence="12">
    <location>
        <position position="137"/>
    </location>
    <ligand>
        <name>S-adenosyl-L-methionine</name>
        <dbReference type="ChEBI" id="CHEBI:59789"/>
    </ligand>
</feature>
<dbReference type="CDD" id="cd21117">
    <property type="entry name" value="Twitch_MoaA"/>
    <property type="match status" value="1"/>
</dbReference>
<dbReference type="InterPro" id="IPR010505">
    <property type="entry name" value="MoaA_twitch"/>
</dbReference>
<dbReference type="GO" id="GO:0061798">
    <property type="term" value="F:GTP 3',8'-cyclase activity"/>
    <property type="evidence" value="ECO:0007669"/>
    <property type="project" value="UniProtKB-UniRule"/>
</dbReference>
<keyword evidence="7 12" id="KW-0411">Iron-sulfur</keyword>
<feature type="binding site" evidence="12">
    <location>
        <position position="30"/>
    </location>
    <ligand>
        <name>GTP</name>
        <dbReference type="ChEBI" id="CHEBI:37565"/>
    </ligand>
</feature>
<dbReference type="Proteomes" id="UP000244081">
    <property type="component" value="Unassembled WGS sequence"/>
</dbReference>
<dbReference type="EMBL" id="QAYG01000003">
    <property type="protein sequence ID" value="PTW61096.1"/>
    <property type="molecule type" value="Genomic_DNA"/>
</dbReference>
<dbReference type="InterPro" id="IPR013483">
    <property type="entry name" value="MoaA"/>
</dbReference>
<dbReference type="PANTHER" id="PTHR22960:SF0">
    <property type="entry name" value="MOLYBDENUM COFACTOR BIOSYNTHESIS PROTEIN 1"/>
    <property type="match status" value="1"/>
</dbReference>
<evidence type="ECO:0000256" key="3">
    <source>
        <dbReference type="ARBA" id="ARBA00022691"/>
    </source>
</evidence>
<evidence type="ECO:0000313" key="15">
    <source>
        <dbReference type="Proteomes" id="UP000244081"/>
    </source>
</evidence>
<feature type="binding site" evidence="12">
    <location>
        <position position="41"/>
    </location>
    <ligand>
        <name>[4Fe-4S] cluster</name>
        <dbReference type="ChEBI" id="CHEBI:49883"/>
        <label>1</label>
        <note>4Fe-4S-S-AdoMet</note>
    </ligand>
</feature>
<evidence type="ECO:0000259" key="13">
    <source>
        <dbReference type="PROSITE" id="PS51918"/>
    </source>
</evidence>
<keyword evidence="15" id="KW-1185">Reference proteome</keyword>
<evidence type="ECO:0000256" key="5">
    <source>
        <dbReference type="ARBA" id="ARBA00022741"/>
    </source>
</evidence>
<evidence type="ECO:0000256" key="12">
    <source>
        <dbReference type="HAMAP-Rule" id="MF_01225"/>
    </source>
</evidence>
<evidence type="ECO:0000256" key="7">
    <source>
        <dbReference type="ARBA" id="ARBA00023014"/>
    </source>
</evidence>
<proteinExistence type="inferred from homology"/>
<dbReference type="GO" id="GO:0051539">
    <property type="term" value="F:4 iron, 4 sulfur cluster binding"/>
    <property type="evidence" value="ECO:0007669"/>
    <property type="project" value="UniProtKB-UniRule"/>
</dbReference>
<dbReference type="InterPro" id="IPR000385">
    <property type="entry name" value="MoaA_NifB_PqqE_Fe-S-bd_CS"/>
</dbReference>
<dbReference type="PROSITE" id="PS01305">
    <property type="entry name" value="MOAA_NIFB_PQQE"/>
    <property type="match status" value="1"/>
</dbReference>
<dbReference type="InterPro" id="IPR040064">
    <property type="entry name" value="MoaA-like"/>
</dbReference>
<keyword evidence="2 12" id="KW-0004">4Fe-4S</keyword>
<dbReference type="SFLD" id="SFLDS00029">
    <property type="entry name" value="Radical_SAM"/>
    <property type="match status" value="1"/>
</dbReference>
<dbReference type="UniPathway" id="UPA00344"/>
<feature type="binding site" evidence="12">
    <location>
        <position position="273"/>
    </location>
    <ligand>
        <name>[4Fe-4S] cluster</name>
        <dbReference type="ChEBI" id="CHEBI:49883"/>
        <label>2</label>
        <note>4Fe-4S-substrate</note>
    </ligand>
</feature>
<gene>
    <name evidence="12" type="primary">moaA</name>
    <name evidence="14" type="ORF">C8N35_103278</name>
</gene>
<keyword evidence="9 12" id="KW-0501">Molybdenum cofactor biosynthesis</keyword>
<comment type="pathway">
    <text evidence="12">Cofactor biosynthesis; molybdopterin biosynthesis.</text>
</comment>
<feature type="binding site" evidence="12">
    <location>
        <begin position="275"/>
        <end position="277"/>
    </location>
    <ligand>
        <name>GTP</name>
        <dbReference type="ChEBI" id="CHEBI:37565"/>
    </ligand>
</feature>
<keyword evidence="5 12" id="KW-0547">Nucleotide-binding</keyword>
<evidence type="ECO:0000256" key="8">
    <source>
        <dbReference type="ARBA" id="ARBA00023134"/>
    </source>
</evidence>
<dbReference type="OrthoDB" id="9763993at2"/>
<organism evidence="14 15">
    <name type="scientific">Breoghania corrubedonensis</name>
    <dbReference type="NCBI Taxonomy" id="665038"/>
    <lineage>
        <taxon>Bacteria</taxon>
        <taxon>Pseudomonadati</taxon>
        <taxon>Pseudomonadota</taxon>
        <taxon>Alphaproteobacteria</taxon>
        <taxon>Hyphomicrobiales</taxon>
        <taxon>Stappiaceae</taxon>
        <taxon>Breoghania</taxon>
    </lineage>
</organism>
<feature type="domain" description="Radical SAM core" evidence="13">
    <location>
        <begin position="21"/>
        <end position="247"/>
    </location>
</feature>
<protein>
    <recommendedName>
        <fullName evidence="1 12">GTP 3',8-cyclase</fullName>
        <ecNumber evidence="1 12">4.1.99.22</ecNumber>
    </recommendedName>
    <alternativeName>
        <fullName evidence="12">Molybdenum cofactor biosynthesis protein A</fullName>
    </alternativeName>
</protein>
<dbReference type="SFLD" id="SFLDG01067">
    <property type="entry name" value="SPASM/twitch_domain_containing"/>
    <property type="match status" value="1"/>
</dbReference>
<dbReference type="InterPro" id="IPR013785">
    <property type="entry name" value="Aldolase_TIM"/>
</dbReference>
<evidence type="ECO:0000313" key="14">
    <source>
        <dbReference type="EMBL" id="PTW61096.1"/>
    </source>
</evidence>
<dbReference type="GO" id="GO:1904047">
    <property type="term" value="F:S-adenosyl-L-methionine binding"/>
    <property type="evidence" value="ECO:0007669"/>
    <property type="project" value="UniProtKB-UniRule"/>
</dbReference>
<dbReference type="SUPFAM" id="SSF102114">
    <property type="entry name" value="Radical SAM enzymes"/>
    <property type="match status" value="1"/>
</dbReference>
<dbReference type="InterPro" id="IPR058240">
    <property type="entry name" value="rSAM_sf"/>
</dbReference>
<comment type="subunit">
    <text evidence="12">Monomer and homodimer.</text>
</comment>
<dbReference type="GO" id="GO:0005525">
    <property type="term" value="F:GTP binding"/>
    <property type="evidence" value="ECO:0007669"/>
    <property type="project" value="UniProtKB-UniRule"/>
</dbReference>
<dbReference type="RefSeq" id="WP_107989899.1">
    <property type="nucleotide sequence ID" value="NZ_QAYG01000003.1"/>
</dbReference>
<dbReference type="CDD" id="cd01335">
    <property type="entry name" value="Radical_SAM"/>
    <property type="match status" value="1"/>
</dbReference>
<dbReference type="EC" id="4.1.99.22" evidence="1 12"/>
<feature type="binding site" evidence="12">
    <location>
        <position position="83"/>
    </location>
    <ligand>
        <name>S-adenosyl-L-methionine</name>
        <dbReference type="ChEBI" id="CHEBI:59789"/>
    </ligand>
</feature>
<comment type="function">
    <text evidence="12">Catalyzes the cyclization of GTP to (8S)-3',8-cyclo-7,8-dihydroguanosine 5'-triphosphate.</text>
</comment>
<keyword evidence="8 12" id="KW-0342">GTP-binding</keyword>
<evidence type="ECO:0000256" key="6">
    <source>
        <dbReference type="ARBA" id="ARBA00023004"/>
    </source>
</evidence>
<evidence type="ECO:0000256" key="1">
    <source>
        <dbReference type="ARBA" id="ARBA00012167"/>
    </source>
</evidence>
<dbReference type="NCBIfam" id="TIGR02666">
    <property type="entry name" value="moaA"/>
    <property type="match status" value="1"/>
</dbReference>
<keyword evidence="4 12" id="KW-0479">Metal-binding</keyword>
<dbReference type="AlphaFoldDB" id="A0A2T5VBG1"/>
<keyword evidence="3 12" id="KW-0949">S-adenosyl-L-methionine</keyword>
<dbReference type="Gene3D" id="3.20.20.70">
    <property type="entry name" value="Aldolase class I"/>
    <property type="match status" value="1"/>
</dbReference>
<feature type="binding site" evidence="12">
    <location>
        <position position="270"/>
    </location>
    <ligand>
        <name>[4Fe-4S] cluster</name>
        <dbReference type="ChEBI" id="CHEBI:49883"/>
        <label>2</label>
        <note>4Fe-4S-substrate</note>
    </ligand>
</feature>
<reference evidence="14 15" key="1">
    <citation type="submission" date="2018-04" db="EMBL/GenBank/DDBJ databases">
        <title>Genomic Encyclopedia of Archaeal and Bacterial Type Strains, Phase II (KMG-II): from individual species to whole genera.</title>
        <authorList>
            <person name="Goeker M."/>
        </authorList>
    </citation>
    <scope>NUCLEOTIDE SEQUENCE [LARGE SCALE GENOMIC DNA]</scope>
    <source>
        <strain evidence="14 15">DSM 23382</strain>
    </source>
</reference>
<keyword evidence="6 12" id="KW-0408">Iron</keyword>
<dbReference type="InterPro" id="IPR007197">
    <property type="entry name" value="rSAM"/>
</dbReference>
<dbReference type="PANTHER" id="PTHR22960">
    <property type="entry name" value="MOLYBDOPTERIN COFACTOR SYNTHESIS PROTEIN A"/>
    <property type="match status" value="1"/>
</dbReference>